<gene>
    <name evidence="10" type="ORF">GRS66_002999</name>
</gene>
<dbReference type="Pfam" id="PF16004">
    <property type="entry name" value="EFTUD2"/>
    <property type="match status" value="1"/>
</dbReference>
<keyword evidence="3" id="KW-0547">Nucleotide-binding</keyword>
<dbReference type="SMART" id="SM00889">
    <property type="entry name" value="EFG_IV"/>
    <property type="match status" value="1"/>
</dbReference>
<dbReference type="FunFam" id="3.40.50.300:FF:000646">
    <property type="entry name" value="U5 small nuclear ribonucleoprotein component"/>
    <property type="match status" value="1"/>
</dbReference>
<dbReference type="CDD" id="cd04167">
    <property type="entry name" value="Snu114p"/>
    <property type="match status" value="1"/>
</dbReference>
<dbReference type="SUPFAM" id="SSF54211">
    <property type="entry name" value="Ribosomal protein S5 domain 2-like"/>
    <property type="match status" value="1"/>
</dbReference>
<dbReference type="GO" id="GO:0071007">
    <property type="term" value="C:U2-type catalytic step 2 spliceosome"/>
    <property type="evidence" value="ECO:0007669"/>
    <property type="project" value="TreeGrafter"/>
</dbReference>
<dbReference type="PANTHER" id="PTHR42908">
    <property type="entry name" value="TRANSLATION ELONGATION FACTOR-RELATED"/>
    <property type="match status" value="1"/>
</dbReference>
<evidence type="ECO:0000256" key="6">
    <source>
        <dbReference type="ARBA" id="ARBA00023242"/>
    </source>
</evidence>
<feature type="compositionally biased region" description="Acidic residues" evidence="8">
    <location>
        <begin position="524"/>
        <end position="536"/>
    </location>
</feature>
<dbReference type="Pfam" id="PF00009">
    <property type="entry name" value="GTP_EFTU"/>
    <property type="match status" value="1"/>
</dbReference>
<dbReference type="InterPro" id="IPR027417">
    <property type="entry name" value="P-loop_NTPase"/>
</dbReference>
<reference evidence="10 11" key="1">
    <citation type="journal article" date="2019" name="BMC Genomics">
        <title>Chromosome level assembly and comparative genome analysis confirm lager-brewing yeasts originated from a single hybridization.</title>
        <authorList>
            <person name="Salazar A.N."/>
            <person name="Gorter de Vries A.R."/>
            <person name="van den Broek M."/>
            <person name="Brouwers N."/>
            <person name="de la Torre Cortes P."/>
            <person name="Kuijpers N.G.A."/>
            <person name="Daran J.G."/>
            <person name="Abeel T."/>
        </authorList>
    </citation>
    <scope>NUCLEOTIDE SEQUENCE [LARGE SCALE GENOMIC DNA]</scope>
    <source>
        <strain evidence="10 11">CBS 1483</strain>
    </source>
</reference>
<dbReference type="InterPro" id="IPR044121">
    <property type="entry name" value="Snu114_GTP-bd"/>
</dbReference>
<keyword evidence="6" id="KW-0539">Nucleus</keyword>
<comment type="function">
    <text evidence="7">Component of the U5 snRNP complex required for pre-mRNA splicing. Binds GTP.</text>
</comment>
<feature type="compositionally biased region" description="Basic and acidic residues" evidence="8">
    <location>
        <begin position="509"/>
        <end position="520"/>
    </location>
</feature>
<dbReference type="SUPFAM" id="SSF52540">
    <property type="entry name" value="P-loop containing nucleoside triphosphate hydrolases"/>
    <property type="match status" value="1"/>
</dbReference>
<dbReference type="InterPro" id="IPR014721">
    <property type="entry name" value="Ribsml_uS5_D2-typ_fold_subgr"/>
</dbReference>
<dbReference type="OrthoDB" id="364892at2759"/>
<evidence type="ECO:0000313" key="10">
    <source>
        <dbReference type="EMBL" id="QID80657.1"/>
    </source>
</evidence>
<dbReference type="GO" id="GO:0003924">
    <property type="term" value="F:GTPase activity"/>
    <property type="evidence" value="ECO:0007669"/>
    <property type="project" value="InterPro"/>
</dbReference>
<dbReference type="InterPro" id="IPR000640">
    <property type="entry name" value="EFG_V-like"/>
</dbReference>
<protein>
    <recommendedName>
        <fullName evidence="9">Tr-type G domain-containing protein</fullName>
    </recommendedName>
</protein>
<evidence type="ECO:0000256" key="5">
    <source>
        <dbReference type="ARBA" id="ARBA00023187"/>
    </source>
</evidence>
<dbReference type="FunFam" id="3.30.70.240:FF:000022">
    <property type="entry name" value="U5 snRNP-specific protein"/>
    <property type="match status" value="1"/>
</dbReference>
<dbReference type="FunFam" id="3.30.70.870:FF:000002">
    <property type="entry name" value="Translation elongation factor 2"/>
    <property type="match status" value="1"/>
</dbReference>
<dbReference type="InterPro" id="IPR005517">
    <property type="entry name" value="Transl_elong_EFG/EF2_IV"/>
</dbReference>
<dbReference type="SUPFAM" id="SSF50447">
    <property type="entry name" value="Translation proteins"/>
    <property type="match status" value="1"/>
</dbReference>
<evidence type="ECO:0000313" key="11">
    <source>
        <dbReference type="Proteomes" id="UP000501346"/>
    </source>
</evidence>
<organism evidence="10 11">
    <name type="scientific">Saccharomyces pastorianus</name>
    <name type="common">Lager yeast</name>
    <name type="synonym">Saccharomyces cerevisiae x Saccharomyces eubayanus</name>
    <dbReference type="NCBI Taxonomy" id="27292"/>
    <lineage>
        <taxon>Eukaryota</taxon>
        <taxon>Fungi</taxon>
        <taxon>Dikarya</taxon>
        <taxon>Ascomycota</taxon>
        <taxon>Saccharomycotina</taxon>
        <taxon>Saccharomycetes</taxon>
        <taxon>Saccharomycetales</taxon>
        <taxon>Saccharomycetaceae</taxon>
        <taxon>Saccharomyces</taxon>
    </lineage>
</organism>
<dbReference type="Gene3D" id="3.40.50.300">
    <property type="entry name" value="P-loop containing nucleotide triphosphate hydrolases"/>
    <property type="match status" value="1"/>
</dbReference>
<keyword evidence="4" id="KW-0342">GTP-binding</keyword>
<dbReference type="Gene3D" id="3.30.70.870">
    <property type="entry name" value="Elongation Factor G (Translational Gtpase), domain 3"/>
    <property type="match status" value="1"/>
</dbReference>
<dbReference type="InterPro" id="IPR035655">
    <property type="entry name" value="U5-116kDa_C"/>
</dbReference>
<dbReference type="Proteomes" id="UP000501346">
    <property type="component" value="Chromosome ScXI"/>
</dbReference>
<evidence type="ECO:0000259" key="9">
    <source>
        <dbReference type="PROSITE" id="PS51722"/>
    </source>
</evidence>
<dbReference type="GO" id="GO:0000398">
    <property type="term" value="P:mRNA splicing, via spliceosome"/>
    <property type="evidence" value="ECO:0007669"/>
    <property type="project" value="UniProtKB-ARBA"/>
</dbReference>
<evidence type="ECO:0000256" key="7">
    <source>
        <dbReference type="ARBA" id="ARBA00055641"/>
    </source>
</evidence>
<dbReference type="SUPFAM" id="SSF54980">
    <property type="entry name" value="EF-G C-terminal domain-like"/>
    <property type="match status" value="2"/>
</dbReference>
<dbReference type="InterPro" id="IPR031950">
    <property type="entry name" value="EFTUD2_N"/>
</dbReference>
<dbReference type="CDD" id="cd04090">
    <property type="entry name" value="EF2_II_snRNP"/>
    <property type="match status" value="1"/>
</dbReference>
<accession>A0A6C1DVX2</accession>
<keyword evidence="5" id="KW-0508">mRNA splicing</keyword>
<dbReference type="Gene3D" id="2.40.30.10">
    <property type="entry name" value="Translation factors"/>
    <property type="match status" value="1"/>
</dbReference>
<dbReference type="GO" id="GO:0000974">
    <property type="term" value="C:Prp19 complex"/>
    <property type="evidence" value="ECO:0007669"/>
    <property type="project" value="UniProtKB-ARBA"/>
</dbReference>
<dbReference type="GO" id="GO:0046540">
    <property type="term" value="C:U4/U6 x U5 tri-snRNP complex"/>
    <property type="evidence" value="ECO:0007669"/>
    <property type="project" value="TreeGrafter"/>
</dbReference>
<dbReference type="FunFam" id="2.40.30.10:FF:000214">
    <property type="entry name" value="U5 snRNP-specific protein"/>
    <property type="match status" value="1"/>
</dbReference>
<name>A0A6C1DVX2_SACPS</name>
<feature type="region of interest" description="Disordered" evidence="8">
    <location>
        <begin position="504"/>
        <end position="536"/>
    </location>
</feature>
<dbReference type="CDD" id="cd04098">
    <property type="entry name" value="eEF2_C_snRNP"/>
    <property type="match status" value="1"/>
</dbReference>
<dbReference type="GO" id="GO:0005682">
    <property type="term" value="C:U5 snRNP"/>
    <property type="evidence" value="ECO:0007669"/>
    <property type="project" value="UniProtKB-ARBA"/>
</dbReference>
<evidence type="ECO:0000256" key="4">
    <source>
        <dbReference type="ARBA" id="ARBA00023134"/>
    </source>
</evidence>
<dbReference type="Gene3D" id="3.30.230.10">
    <property type="match status" value="1"/>
</dbReference>
<feature type="domain" description="Tr-type G" evidence="9">
    <location>
        <begin position="131"/>
        <end position="338"/>
    </location>
</feature>
<dbReference type="AlphaFoldDB" id="A0A6C1DVX2"/>
<dbReference type="SMART" id="SM00838">
    <property type="entry name" value="EFG_C"/>
    <property type="match status" value="1"/>
</dbReference>
<dbReference type="Gene3D" id="3.90.1430.10">
    <property type="entry name" value="Yeast translation eEF2 (G' domain)"/>
    <property type="match status" value="1"/>
</dbReference>
<evidence type="ECO:0000256" key="8">
    <source>
        <dbReference type="SAM" id="MobiDB-lite"/>
    </source>
</evidence>
<dbReference type="InterPro" id="IPR009000">
    <property type="entry name" value="Transl_B-barrel_sf"/>
</dbReference>
<evidence type="ECO:0000256" key="3">
    <source>
        <dbReference type="ARBA" id="ARBA00022741"/>
    </source>
</evidence>
<dbReference type="InterPro" id="IPR000795">
    <property type="entry name" value="T_Tr_GTP-bd_dom"/>
</dbReference>
<dbReference type="CDD" id="cd01683">
    <property type="entry name" value="EF2_IV_snRNP"/>
    <property type="match status" value="1"/>
</dbReference>
<dbReference type="PROSITE" id="PS51722">
    <property type="entry name" value="G_TR_2"/>
    <property type="match status" value="1"/>
</dbReference>
<dbReference type="PANTHER" id="PTHR42908:SF6">
    <property type="entry name" value="116 KDA U5 SMALL NUCLEAR RIBONUCLEOPROTEIN COMPONENT"/>
    <property type="match status" value="1"/>
</dbReference>
<dbReference type="GO" id="GO:0005829">
    <property type="term" value="C:cytosol"/>
    <property type="evidence" value="ECO:0007669"/>
    <property type="project" value="TreeGrafter"/>
</dbReference>
<dbReference type="EMBL" id="CP048992">
    <property type="protein sequence ID" value="QID80657.1"/>
    <property type="molecule type" value="Genomic_DNA"/>
</dbReference>
<dbReference type="InterPro" id="IPR035647">
    <property type="entry name" value="EFG_III/V"/>
</dbReference>
<dbReference type="GO" id="GO:0005525">
    <property type="term" value="F:GTP binding"/>
    <property type="evidence" value="ECO:0007669"/>
    <property type="project" value="UniProtKB-KW"/>
</dbReference>
<dbReference type="PRINTS" id="PR00315">
    <property type="entry name" value="ELONGATNFCT"/>
</dbReference>
<dbReference type="GO" id="GO:0030623">
    <property type="term" value="F:U5 snRNA binding"/>
    <property type="evidence" value="ECO:0007669"/>
    <property type="project" value="TreeGrafter"/>
</dbReference>
<evidence type="ECO:0000256" key="1">
    <source>
        <dbReference type="ARBA" id="ARBA00004123"/>
    </source>
</evidence>
<dbReference type="Pfam" id="PF03764">
    <property type="entry name" value="EFG_IV"/>
    <property type="match status" value="1"/>
</dbReference>
<comment type="subcellular location">
    <subcellularLocation>
        <location evidence="1">Nucleus</location>
    </subcellularLocation>
</comment>
<dbReference type="InterPro" id="IPR020568">
    <property type="entry name" value="Ribosomal_Su5_D2-typ_SF"/>
</dbReference>
<dbReference type="Pfam" id="PF00679">
    <property type="entry name" value="EFG_C"/>
    <property type="match status" value="1"/>
</dbReference>
<proteinExistence type="predicted"/>
<evidence type="ECO:0000256" key="2">
    <source>
        <dbReference type="ARBA" id="ARBA00022664"/>
    </source>
</evidence>
<sequence>MEGDDLFDEFGNLIGVDPFDSDEEESVLDEQEQYQTNTFEGSGNNNEIESRQLTSLGSKKELGISLEHPYGKEVEVLMETKNTQSPQTPLVEPVTERTKLQEHTIFTQLKKNIPKTRYNRDYMLSMANIPERIINVGVIGPLHSGKTSLMDLLVIDSHKRIPDMSKNVELGWKPLRYLDNLKQEIDRGLSIKLNGSTLLCTDLESKSRMINFLDAPGHVNFMDETAVALAASDLVLIVIDVVEGVTFVVEQLIKQSIKNNVAMCFVINKLDRLILDLKLPPMDAYLKLNHIIANINSFTKGNVFSPIDNNIIFASTKLGFTFTIKEFVSYYYAHSIPSSKIDDFTTRLWGSVYYHKGNFRTKPFENVEKYPTFVEFILIPLYKIFSYALSMEKDKLKNLLRSNFRVNLSQEALQYDPQPFLKHVLQLIFRQQTGLVDALTRCYQPFELFDNKTAHLSIPGKSTPEGTLWAHVLKTVDYGGAEWSLVRIYSGLLKRGDTVRILDTSQSESRQKRQLHDISKTETSNEDEDEDDETPSCEVEEIGLLGGRYVYPVHEAHKGQIVLIKGISSAYIKSATLYSVKSKEDMKQLKFFKPLDYITEAVFKIVLQPLLPRELPKLLDALNKISKYYPGVIIKVEESGEHVILGNGELYIDCLLYDLRASYAKIEIKISDPLTVFSESCSNESFASIPVSNSISRLGEENLPGLSISVAAEPMDSKMIQDLSRNTLGKGQNCLDIDGIMDNPRKLSKILRTEYGWDSLASRNVWSFYNGNVLINDTLPDEISPELLSKYKEQIIQGFYWAVKEGPLAEEPIYGVQYKLLSISVPSDVNIDVMKSQIIPLMKKACYVGLLTAIPILLEPIYEVDITVHAPLLPIVEELMKKRRGSRIYKTIKVAGTPLLEVRGQVPVIESAGFETDLRLSTNGLGMCQLYFWHKIWRKVPGDVLDKDAFIPKLKPAPINSLSRDFVMKTRRRKGISTGGFMSNDGPTLEKYISAELYAQLRENGLVP</sequence>
<keyword evidence="2" id="KW-0507">mRNA processing</keyword>
<dbReference type="Gene3D" id="3.30.70.240">
    <property type="match status" value="1"/>
</dbReference>
<keyword evidence="11" id="KW-1185">Reference proteome</keyword>